<dbReference type="SFLD" id="SFLDG01018">
    <property type="entry name" value="Squalene/Phytoene_Synthase_Lik"/>
    <property type="match status" value="1"/>
</dbReference>
<keyword evidence="1" id="KW-0808">Transferase</keyword>
<dbReference type="GO" id="GO:0016114">
    <property type="term" value="P:terpenoid biosynthetic process"/>
    <property type="evidence" value="ECO:0007669"/>
    <property type="project" value="UniProtKB-ARBA"/>
</dbReference>
<dbReference type="InterPro" id="IPR002060">
    <property type="entry name" value="Squ/phyt_synthse"/>
</dbReference>
<dbReference type="GO" id="GO:0004311">
    <property type="term" value="F:geranylgeranyl diphosphate synthase activity"/>
    <property type="evidence" value="ECO:0007669"/>
    <property type="project" value="InterPro"/>
</dbReference>
<accession>A0A853GTW6</accession>
<proteinExistence type="predicted"/>
<dbReference type="RefSeq" id="WP_130040096.1">
    <property type="nucleotide sequence ID" value="NZ_JACCEV010000003.1"/>
</dbReference>
<reference evidence="1 2" key="1">
    <citation type="submission" date="2020-07" db="EMBL/GenBank/DDBJ databases">
        <title>Taxonomic revisions and descriptions of new bacterial species based on genomic comparisons in the high-G+C-content subgroup of the family Alcaligenaceae.</title>
        <authorList>
            <person name="Szabo A."/>
            <person name="Felfoldi T."/>
        </authorList>
    </citation>
    <scope>NUCLEOTIDE SEQUENCE [LARGE SCALE GENOMIC DNA]</scope>
    <source>
        <strain evidence="1 2">DSM 25667</strain>
    </source>
</reference>
<evidence type="ECO:0000313" key="2">
    <source>
        <dbReference type="Proteomes" id="UP000554144"/>
    </source>
</evidence>
<sequence>MAVDHYENFPVASLLLPRRLRIPVQNIYRYARNADDIADEGTATSAQRLEQLGLYRDALQRIADGKLNLEPTDPRLAVFEPLAQTIGQHTLPMAPFFDLLSAFEQDVDTTRYACDADLFDYCRRSANPVGTLMLHLYDKATADNLAFSDAICTGLQLTNFWQDIAIDWQKNRIYLPQDKLKRHGVAEDFIAGQTRLSLLGGKQTESSFRPSPEGWQTLMSEQVAQARELLISGLPLTHRLGGRIGFELKLVVHGGLRILERLEQLHYDMFFQRPTLTKSDWALLLWRALG</sequence>
<name>A0A853GTW6_9BURK</name>
<dbReference type="OrthoDB" id="9807580at2"/>
<dbReference type="AlphaFoldDB" id="A0A853GTW6"/>
<dbReference type="Gene3D" id="1.10.600.10">
    <property type="entry name" value="Farnesyl Diphosphate Synthase"/>
    <property type="match status" value="1"/>
</dbReference>
<gene>
    <name evidence="1" type="primary">hpnC</name>
    <name evidence="1" type="ORF">H0A62_13430</name>
</gene>
<dbReference type="SUPFAM" id="SSF48576">
    <property type="entry name" value="Terpenoid synthases"/>
    <property type="match status" value="1"/>
</dbReference>
<dbReference type="EMBL" id="JACCEV010000003">
    <property type="protein sequence ID" value="NYT86608.1"/>
    <property type="molecule type" value="Genomic_DNA"/>
</dbReference>
<protein>
    <submittedName>
        <fullName evidence="1">Squalene synthase HpnC</fullName>
        <ecNumber evidence="1">2.5.1.21</ecNumber>
    </submittedName>
</protein>
<dbReference type="InterPro" id="IPR017827">
    <property type="entry name" value="HSQ_synthase_HpnC"/>
</dbReference>
<dbReference type="Pfam" id="PF00494">
    <property type="entry name" value="SQS_PSY"/>
    <property type="match status" value="1"/>
</dbReference>
<dbReference type="InterPro" id="IPR008949">
    <property type="entry name" value="Isoprenoid_synthase_dom_sf"/>
</dbReference>
<dbReference type="CDD" id="cd00683">
    <property type="entry name" value="Trans_IPPS_HH"/>
    <property type="match status" value="1"/>
</dbReference>
<dbReference type="GO" id="GO:0051996">
    <property type="term" value="F:squalene synthase [NAD(P)H] activity"/>
    <property type="evidence" value="ECO:0007669"/>
    <property type="project" value="UniProtKB-EC"/>
</dbReference>
<dbReference type="InterPro" id="IPR044843">
    <property type="entry name" value="Trans_IPPS_bact-type"/>
</dbReference>
<keyword evidence="2" id="KW-1185">Reference proteome</keyword>
<dbReference type="Proteomes" id="UP000554144">
    <property type="component" value="Unassembled WGS sequence"/>
</dbReference>
<dbReference type="PANTHER" id="PTHR31480">
    <property type="entry name" value="BIFUNCTIONAL LYCOPENE CYCLASE/PHYTOENE SYNTHASE"/>
    <property type="match status" value="1"/>
</dbReference>
<organism evidence="1 2">
    <name type="scientific">Pollutimonas harenae</name>
    <dbReference type="NCBI Taxonomy" id="657015"/>
    <lineage>
        <taxon>Bacteria</taxon>
        <taxon>Pseudomonadati</taxon>
        <taxon>Pseudomonadota</taxon>
        <taxon>Betaproteobacteria</taxon>
        <taxon>Burkholderiales</taxon>
        <taxon>Alcaligenaceae</taxon>
        <taxon>Pollutimonas</taxon>
    </lineage>
</organism>
<comment type="caution">
    <text evidence="1">The sequence shown here is derived from an EMBL/GenBank/DDBJ whole genome shotgun (WGS) entry which is preliminary data.</text>
</comment>
<dbReference type="SFLD" id="SFLDG01212">
    <property type="entry name" value="Phytoene_synthase_like"/>
    <property type="match status" value="1"/>
</dbReference>
<dbReference type="NCBIfam" id="TIGR03464">
    <property type="entry name" value="HpnC"/>
    <property type="match status" value="1"/>
</dbReference>
<dbReference type="EC" id="2.5.1.21" evidence="1"/>
<evidence type="ECO:0000313" key="1">
    <source>
        <dbReference type="EMBL" id="NYT86608.1"/>
    </source>
</evidence>
<dbReference type="InterPro" id="IPR033904">
    <property type="entry name" value="Trans_IPPS_HH"/>
</dbReference>
<dbReference type="SFLD" id="SFLDS00005">
    <property type="entry name" value="Isoprenoid_Synthase_Type_I"/>
    <property type="match status" value="1"/>
</dbReference>